<dbReference type="PANTHER" id="PTHR31008:SF30">
    <property type="entry name" value="OS06G0196500 PROTEIN"/>
    <property type="match status" value="1"/>
</dbReference>
<name>A0A835BI24_9POAL</name>
<protein>
    <submittedName>
        <fullName evidence="2">Uncharacterized protein</fullName>
    </submittedName>
</protein>
<dbReference type="Proteomes" id="UP000636709">
    <property type="component" value="Unassembled WGS sequence"/>
</dbReference>
<sequence>MSSSRPATAARRGGETTDHLWAKAAELERHFAGYKRRLAERRALAAAEVVAGGEEAEEESHGGDAADGGGRGRRYEEYVRKRDERLRHEWRVRMERKEAEMQALWTRLDRTGSRGRLTGDDGGGGGELAADHGDLRKKPGKLAEVKVKPPAAPATPRCGAPATTKLSRPRTSVSSSSPATASPSPRLSTPDTRRRPPPAEPPATPRKENRLPPSSSTAAMAASPGPGTPRPRTTMLSRSRSLFKDRGCSSTAAGRESPRPPRLQPPRSSFDSVSNIRELPPAPPMHADATAVMTKSRSCSSGKAVVADVKKASAIAPEPFQPRRSGNVVELEPALRSPVAPRDEHDSSSEIAPAGDGKNADSKRNHERVEQSSVKFGSAVITGDSDTEPSYVYIKKDSDEQSPRPCQAPAGLGTCPGGEPRSSENEDIDNVDDTMESTGSNDVPGETPVTDTEQASRRESSDSLYSNVQSSFSPRSEVNTSATDSPLPSATEESPESIASPRPRKKLEAEDAEDSIPIPTRSSITVQSPMDAVAGLKRLLTFGKKNGKGSEAAAYIVERTPHFMAPVTPAGDGCMSEDWPAGDSVKARLDSSDVASADDLDNSFVISPHVGSLQSFVPSELKGPVLHAKSPRGLLELIWHASILLYYASERAYTLVQFTSSFFVFL</sequence>
<reference evidence="2" key="1">
    <citation type="submission" date="2020-07" db="EMBL/GenBank/DDBJ databases">
        <title>Genome sequence and genetic diversity analysis of an under-domesticated orphan crop, white fonio (Digitaria exilis).</title>
        <authorList>
            <person name="Bennetzen J.L."/>
            <person name="Chen S."/>
            <person name="Ma X."/>
            <person name="Wang X."/>
            <person name="Yssel A.E.J."/>
            <person name="Chaluvadi S.R."/>
            <person name="Johnson M."/>
            <person name="Gangashetty P."/>
            <person name="Hamidou F."/>
            <person name="Sanogo M.D."/>
            <person name="Zwaenepoel A."/>
            <person name="Wallace J."/>
            <person name="Van De Peer Y."/>
            <person name="Van Deynze A."/>
        </authorList>
    </citation>
    <scope>NUCLEOTIDE SEQUENCE</scope>
    <source>
        <tissue evidence="2">Leaves</tissue>
    </source>
</reference>
<keyword evidence="3" id="KW-1185">Reference proteome</keyword>
<feature type="compositionally biased region" description="Low complexity" evidence="1">
    <location>
        <begin position="212"/>
        <end position="234"/>
    </location>
</feature>
<evidence type="ECO:0000256" key="1">
    <source>
        <dbReference type="SAM" id="MobiDB-lite"/>
    </source>
</evidence>
<feature type="compositionally biased region" description="Polar residues" evidence="1">
    <location>
        <begin position="462"/>
        <end position="492"/>
    </location>
</feature>
<dbReference type="AlphaFoldDB" id="A0A835BI24"/>
<feature type="compositionally biased region" description="Basic and acidic residues" evidence="1">
    <location>
        <begin position="129"/>
        <end position="147"/>
    </location>
</feature>
<evidence type="ECO:0000313" key="2">
    <source>
        <dbReference type="EMBL" id="KAF8697941.1"/>
    </source>
</evidence>
<dbReference type="EMBL" id="JACEFO010001866">
    <property type="protein sequence ID" value="KAF8697941.1"/>
    <property type="molecule type" value="Genomic_DNA"/>
</dbReference>
<dbReference type="PANTHER" id="PTHR31008">
    <property type="entry name" value="COP1-INTERACTING PROTEIN-RELATED"/>
    <property type="match status" value="1"/>
</dbReference>
<accession>A0A835BI24</accession>
<dbReference type="OrthoDB" id="689384at2759"/>
<proteinExistence type="predicted"/>
<feature type="region of interest" description="Disordered" evidence="1">
    <location>
        <begin position="312"/>
        <end position="521"/>
    </location>
</feature>
<comment type="caution">
    <text evidence="2">The sequence shown here is derived from an EMBL/GenBank/DDBJ whole genome shotgun (WGS) entry which is preliminary data.</text>
</comment>
<feature type="region of interest" description="Disordered" evidence="1">
    <location>
        <begin position="48"/>
        <end position="75"/>
    </location>
</feature>
<feature type="compositionally biased region" description="Acidic residues" evidence="1">
    <location>
        <begin position="425"/>
        <end position="435"/>
    </location>
</feature>
<evidence type="ECO:0000313" key="3">
    <source>
        <dbReference type="Proteomes" id="UP000636709"/>
    </source>
</evidence>
<feature type="region of interest" description="Disordered" evidence="1">
    <location>
        <begin position="107"/>
        <end position="300"/>
    </location>
</feature>
<gene>
    <name evidence="2" type="ORF">HU200_035440</name>
</gene>
<feature type="compositionally biased region" description="Low complexity" evidence="1">
    <location>
        <begin position="169"/>
        <end position="190"/>
    </location>
</feature>
<organism evidence="2 3">
    <name type="scientific">Digitaria exilis</name>
    <dbReference type="NCBI Taxonomy" id="1010633"/>
    <lineage>
        <taxon>Eukaryota</taxon>
        <taxon>Viridiplantae</taxon>
        <taxon>Streptophyta</taxon>
        <taxon>Embryophyta</taxon>
        <taxon>Tracheophyta</taxon>
        <taxon>Spermatophyta</taxon>
        <taxon>Magnoliopsida</taxon>
        <taxon>Liliopsida</taxon>
        <taxon>Poales</taxon>
        <taxon>Poaceae</taxon>
        <taxon>PACMAD clade</taxon>
        <taxon>Panicoideae</taxon>
        <taxon>Panicodae</taxon>
        <taxon>Paniceae</taxon>
        <taxon>Anthephorinae</taxon>
        <taxon>Digitaria</taxon>
    </lineage>
</organism>
<feature type="compositionally biased region" description="Basic and acidic residues" evidence="1">
    <location>
        <begin position="358"/>
        <end position="370"/>
    </location>
</feature>